<sequence>MPINDEINEKEEVRKKGSAKKTLLIIFVVIPLSIMTLLYLVSDSFKESANKILRKIPVVKSVIGSYPTKAELVDRELSIAKYYIEELDKKSAADKLYIVKKEDEKLYNTLVKRMNKLSSKKTEEILKEVRNLELRKDLLSNLYEEVESDKTLQIRELTSKLEGMKTRVAVEEINRGDIVTEEEFIEALSYMNDSAAVNILYYLDGGSRSNILFKLSSENMSRKNQLQNLLNEKRAEEEELNFMGQKLAQVYSVKDPKDSIKEIGNTDKYSIKALSRIYMNLSPQKSAEVLVNSKDPEFIEELFSTIKEEEELVGVQESSVVEISSIMTFLKEYNKKVDDLVVVYDKMAPSEAARAIEKLLENKQEITVFTIKEHPGYKLSDYKVAVEIMKRLKKPKLAKIFSNLTPEKTAQITKILAIE</sequence>
<accession>K0B0L2</accession>
<dbReference type="Proteomes" id="UP000006094">
    <property type="component" value="Chromosome"/>
</dbReference>
<keyword evidence="1" id="KW-0175">Coiled coil</keyword>
<evidence type="ECO:0000313" key="4">
    <source>
        <dbReference type="Proteomes" id="UP000006094"/>
    </source>
</evidence>
<evidence type="ECO:0000256" key="1">
    <source>
        <dbReference type="SAM" id="Coils"/>
    </source>
</evidence>
<feature type="transmembrane region" description="Helical" evidence="2">
    <location>
        <begin position="23"/>
        <end position="41"/>
    </location>
</feature>
<dbReference type="eggNOG" id="ENOG502ZBM6">
    <property type="taxonomic scope" value="Bacteria"/>
</dbReference>
<keyword evidence="2" id="KW-0812">Transmembrane</keyword>
<evidence type="ECO:0000313" key="3">
    <source>
        <dbReference type="EMBL" id="AFS78607.1"/>
    </source>
</evidence>
<gene>
    <name evidence="3" type="ordered locus">Curi_c15990</name>
</gene>
<dbReference type="OrthoDB" id="1705722at2"/>
<protein>
    <submittedName>
        <fullName evidence="3">Uncharacterized protein</fullName>
    </submittedName>
</protein>
<dbReference type="RefSeq" id="WP_014967743.1">
    <property type="nucleotide sequence ID" value="NC_018664.1"/>
</dbReference>
<organism evidence="3 4">
    <name type="scientific">Gottschalkia acidurici (strain ATCC 7906 / DSM 604 / BCRC 14475 / CIP 104303 / KCTC 5404 / NCIMB 10678 / 9a)</name>
    <name type="common">Clostridium acidurici</name>
    <dbReference type="NCBI Taxonomy" id="1128398"/>
    <lineage>
        <taxon>Bacteria</taxon>
        <taxon>Bacillati</taxon>
        <taxon>Bacillota</taxon>
        <taxon>Tissierellia</taxon>
        <taxon>Tissierellales</taxon>
        <taxon>Gottschalkiaceae</taxon>
        <taxon>Gottschalkia</taxon>
    </lineage>
</organism>
<feature type="coiled-coil region" evidence="1">
    <location>
        <begin position="219"/>
        <end position="246"/>
    </location>
</feature>
<dbReference type="KEGG" id="cad:Curi_c15990"/>
<name>K0B0L2_GOTA9</name>
<dbReference type="STRING" id="1128398.Curi_c15990"/>
<dbReference type="HOGENOM" id="CLU_053813_0_0_9"/>
<dbReference type="AlphaFoldDB" id="K0B0L2"/>
<keyword evidence="4" id="KW-1185">Reference proteome</keyword>
<keyword evidence="2" id="KW-1133">Transmembrane helix</keyword>
<keyword evidence="2" id="KW-0472">Membrane</keyword>
<evidence type="ECO:0000256" key="2">
    <source>
        <dbReference type="SAM" id="Phobius"/>
    </source>
</evidence>
<reference evidence="3 4" key="1">
    <citation type="journal article" date="2012" name="PLoS ONE">
        <title>The purine-utilizing bacterium Clostridium acidurici 9a: a genome-guided metabolic reconsideration.</title>
        <authorList>
            <person name="Hartwich K."/>
            <person name="Poehlein A."/>
            <person name="Daniel R."/>
        </authorList>
    </citation>
    <scope>NUCLEOTIDE SEQUENCE [LARGE SCALE GENOMIC DNA]</scope>
    <source>
        <strain evidence="4">ATCC 7906 / DSM 604 / BCRC 14475 / CIP 104303 / KCTC 5404 / NCIMB 10678 / 9a</strain>
    </source>
</reference>
<proteinExistence type="predicted"/>
<dbReference type="EMBL" id="CP003326">
    <property type="protein sequence ID" value="AFS78607.1"/>
    <property type="molecule type" value="Genomic_DNA"/>
</dbReference>